<feature type="binding site" evidence="6">
    <location>
        <position position="115"/>
    </location>
    <ligand>
        <name>L-histidine</name>
        <dbReference type="ChEBI" id="CHEBI:57595"/>
    </ligand>
</feature>
<evidence type="ECO:0000256" key="2">
    <source>
        <dbReference type="ARBA" id="ARBA00022741"/>
    </source>
</evidence>
<dbReference type="Proteomes" id="UP000192520">
    <property type="component" value="Unassembled WGS sequence"/>
</dbReference>
<name>A0A1W9NY06_UNCC3</name>
<dbReference type="HAMAP" id="MF_00127">
    <property type="entry name" value="His_tRNA_synth"/>
    <property type="match status" value="1"/>
</dbReference>
<dbReference type="EMBL" id="MZGJ01000009">
    <property type="protein sequence ID" value="OQX51047.1"/>
    <property type="molecule type" value="Genomic_DNA"/>
</dbReference>
<evidence type="ECO:0000256" key="1">
    <source>
        <dbReference type="ARBA" id="ARBA00008226"/>
    </source>
</evidence>
<dbReference type="InterPro" id="IPR006195">
    <property type="entry name" value="aa-tRNA-synth_II"/>
</dbReference>
<dbReference type="InterPro" id="IPR045864">
    <property type="entry name" value="aa-tRNA-synth_II/BPL/LPL"/>
</dbReference>
<comment type="subunit">
    <text evidence="5">Homodimer.</text>
</comment>
<gene>
    <name evidence="5" type="primary">hisS</name>
    <name evidence="8" type="ORF">B5M47_02005</name>
</gene>
<dbReference type="GO" id="GO:0004821">
    <property type="term" value="F:histidine-tRNA ligase activity"/>
    <property type="evidence" value="ECO:0007669"/>
    <property type="project" value="UniProtKB-UniRule"/>
</dbReference>
<protein>
    <recommendedName>
        <fullName evidence="5">Histidine--tRNA ligase</fullName>
        <ecNumber evidence="5">6.1.1.21</ecNumber>
    </recommendedName>
    <alternativeName>
        <fullName evidence="5">Histidyl-tRNA synthetase</fullName>
        <shortName evidence="5">HisRS</shortName>
    </alternativeName>
</protein>
<evidence type="ECO:0000256" key="4">
    <source>
        <dbReference type="ARBA" id="ARBA00047639"/>
    </source>
</evidence>
<dbReference type="GO" id="GO:0005737">
    <property type="term" value="C:cytoplasm"/>
    <property type="evidence" value="ECO:0007669"/>
    <property type="project" value="UniProtKB-SubCell"/>
</dbReference>
<dbReference type="InterPro" id="IPR015807">
    <property type="entry name" value="His-tRNA-ligase"/>
</dbReference>
<dbReference type="SUPFAM" id="SSF55681">
    <property type="entry name" value="Class II aaRS and biotin synthetases"/>
    <property type="match status" value="1"/>
</dbReference>
<dbReference type="PANTHER" id="PTHR43707">
    <property type="entry name" value="HISTIDYL-TRNA SYNTHETASE"/>
    <property type="match status" value="1"/>
</dbReference>
<dbReference type="SUPFAM" id="SSF52954">
    <property type="entry name" value="Class II aaRS ABD-related"/>
    <property type="match status" value="1"/>
</dbReference>
<evidence type="ECO:0000256" key="3">
    <source>
        <dbReference type="ARBA" id="ARBA00023146"/>
    </source>
</evidence>
<dbReference type="Pfam" id="PF13393">
    <property type="entry name" value="tRNA-synt_His"/>
    <property type="match status" value="1"/>
</dbReference>
<comment type="similarity">
    <text evidence="1 5">Belongs to the class-II aminoacyl-tRNA synthetase family.</text>
</comment>
<keyword evidence="3 5" id="KW-0030">Aminoacyl-tRNA synthetase</keyword>
<reference evidence="9" key="1">
    <citation type="submission" date="2017-03" db="EMBL/GenBank/DDBJ databases">
        <title>Novel pathways for hydrocarbon cycling and metabolic interdependencies in hydrothermal sediment communities.</title>
        <authorList>
            <person name="Dombrowski N."/>
            <person name="Seitz K."/>
            <person name="Teske A."/>
            <person name="Baker B."/>
        </authorList>
    </citation>
    <scope>NUCLEOTIDE SEQUENCE [LARGE SCALE GENOMIC DNA]</scope>
</reference>
<dbReference type="EC" id="6.1.1.21" evidence="5"/>
<accession>A0A1W9NY06</accession>
<dbReference type="GO" id="GO:0006427">
    <property type="term" value="P:histidyl-tRNA aminoacylation"/>
    <property type="evidence" value="ECO:0007669"/>
    <property type="project" value="UniProtKB-UniRule"/>
</dbReference>
<keyword evidence="5" id="KW-0067">ATP-binding</keyword>
<comment type="caution">
    <text evidence="8">The sequence shown here is derived from an EMBL/GenBank/DDBJ whole genome shotgun (WGS) entry which is preliminary data.</text>
</comment>
<dbReference type="PANTHER" id="PTHR43707:SF1">
    <property type="entry name" value="HISTIDINE--TRNA LIGASE, MITOCHONDRIAL-RELATED"/>
    <property type="match status" value="1"/>
</dbReference>
<sequence>MSAKGQLSKQPPRGTSDWWPEEYKIRKYIFDTWRSVCERFGYREYLTPLVEYADIYRAKSGEDVGGRELTVFKDRGGRELAIRPEMTPSVTRMVSQKYQALSKPVRFFSIANFFRNERPQRGRNREFWQLNYDIFGEESINADMEVIQAALEIMLAFNPPQDSFVVYINDRRLINLVLEAIGVKEEKERVKLVRLLDKWDKMGEKEFREMLIDQGVGDTQVDGLMRLMRVGTEEQALSQLGLDGIQEVLDQTIHPVISGLSDLGYEKWLQFKPSLVRGFDYYDGIVFEVFDKHPQNNRSLFGGGRYDSLTCLFGERFPATGCAPGDETTRLFLEAWGLIGKLEKKERRTRVFIPLLDKSLMTKVMMLAGRLRGGGEVVEIGLSEQKLGQALEYANKKGFQKVVFLGSQEVSRGVYVVKDMKTGAQEEFELGV</sequence>
<dbReference type="STRING" id="1968527.B5M47_02005"/>
<proteinExistence type="inferred from homology"/>
<dbReference type="InterPro" id="IPR036621">
    <property type="entry name" value="Anticodon-bd_dom_sf"/>
</dbReference>
<feature type="binding site" evidence="6">
    <location>
        <position position="133"/>
    </location>
    <ligand>
        <name>L-histidine</name>
        <dbReference type="ChEBI" id="CHEBI:57595"/>
    </ligand>
</feature>
<dbReference type="InterPro" id="IPR041715">
    <property type="entry name" value="HisRS-like_core"/>
</dbReference>
<keyword evidence="5" id="KW-0648">Protein biosynthesis</keyword>
<evidence type="ECO:0000256" key="6">
    <source>
        <dbReference type="PIRSR" id="PIRSR001549-1"/>
    </source>
</evidence>
<comment type="catalytic activity">
    <reaction evidence="4 5">
        <text>tRNA(His) + L-histidine + ATP = L-histidyl-tRNA(His) + AMP + diphosphate + H(+)</text>
        <dbReference type="Rhea" id="RHEA:17313"/>
        <dbReference type="Rhea" id="RHEA-COMP:9665"/>
        <dbReference type="Rhea" id="RHEA-COMP:9689"/>
        <dbReference type="ChEBI" id="CHEBI:15378"/>
        <dbReference type="ChEBI" id="CHEBI:30616"/>
        <dbReference type="ChEBI" id="CHEBI:33019"/>
        <dbReference type="ChEBI" id="CHEBI:57595"/>
        <dbReference type="ChEBI" id="CHEBI:78442"/>
        <dbReference type="ChEBI" id="CHEBI:78527"/>
        <dbReference type="ChEBI" id="CHEBI:456215"/>
        <dbReference type="EC" id="6.1.1.21"/>
    </reaction>
</comment>
<feature type="binding site" evidence="6">
    <location>
        <begin position="281"/>
        <end position="282"/>
    </location>
    <ligand>
        <name>L-histidine</name>
        <dbReference type="ChEBI" id="CHEBI:57595"/>
    </ligand>
</feature>
<feature type="domain" description="Aminoacyl-transfer RNA synthetases class-II family profile" evidence="7">
    <location>
        <begin position="13"/>
        <end position="432"/>
    </location>
</feature>
<evidence type="ECO:0000259" key="7">
    <source>
        <dbReference type="PROSITE" id="PS50862"/>
    </source>
</evidence>
<dbReference type="AlphaFoldDB" id="A0A1W9NY06"/>
<keyword evidence="5" id="KW-0963">Cytoplasm</keyword>
<evidence type="ECO:0000313" key="8">
    <source>
        <dbReference type="EMBL" id="OQX51047.1"/>
    </source>
</evidence>
<evidence type="ECO:0000256" key="5">
    <source>
        <dbReference type="HAMAP-Rule" id="MF_00127"/>
    </source>
</evidence>
<feature type="binding site" evidence="6">
    <location>
        <position position="277"/>
    </location>
    <ligand>
        <name>L-histidine</name>
        <dbReference type="ChEBI" id="CHEBI:57595"/>
    </ligand>
</feature>
<dbReference type="Pfam" id="PF03129">
    <property type="entry name" value="HGTP_anticodon"/>
    <property type="match status" value="1"/>
</dbReference>
<dbReference type="PIRSF" id="PIRSF001549">
    <property type="entry name" value="His-tRNA_synth"/>
    <property type="match status" value="1"/>
</dbReference>
<dbReference type="InterPro" id="IPR004516">
    <property type="entry name" value="HisRS/HisZ"/>
</dbReference>
<dbReference type="GO" id="GO:0005524">
    <property type="term" value="F:ATP binding"/>
    <property type="evidence" value="ECO:0007669"/>
    <property type="project" value="UniProtKB-UniRule"/>
</dbReference>
<keyword evidence="2 5" id="KW-0547">Nucleotide-binding</keyword>
<dbReference type="PROSITE" id="PS50862">
    <property type="entry name" value="AA_TRNA_LIGASE_II"/>
    <property type="match status" value="1"/>
</dbReference>
<organism evidence="8 9">
    <name type="scientific">candidate division CPR3 bacterium 4484_211</name>
    <dbReference type="NCBI Taxonomy" id="1968527"/>
    <lineage>
        <taxon>Bacteria</taxon>
        <taxon>Bacteria division CPR3</taxon>
    </lineage>
</organism>
<dbReference type="NCBIfam" id="TIGR00442">
    <property type="entry name" value="hisS"/>
    <property type="match status" value="1"/>
</dbReference>
<dbReference type="Gene3D" id="3.40.50.800">
    <property type="entry name" value="Anticodon-binding domain"/>
    <property type="match status" value="1"/>
</dbReference>
<dbReference type="CDD" id="cd00773">
    <property type="entry name" value="HisRS-like_core"/>
    <property type="match status" value="1"/>
</dbReference>
<dbReference type="Gene3D" id="3.30.930.10">
    <property type="entry name" value="Bira Bifunctional Protein, Domain 2"/>
    <property type="match status" value="1"/>
</dbReference>
<feature type="binding site" evidence="6">
    <location>
        <position position="129"/>
    </location>
    <ligand>
        <name>L-histidine</name>
        <dbReference type="ChEBI" id="CHEBI:57595"/>
    </ligand>
</feature>
<evidence type="ECO:0000313" key="9">
    <source>
        <dbReference type="Proteomes" id="UP000192520"/>
    </source>
</evidence>
<comment type="subcellular location">
    <subcellularLocation>
        <location evidence="5">Cytoplasm</location>
    </subcellularLocation>
</comment>
<feature type="binding site" evidence="6">
    <location>
        <begin position="85"/>
        <end position="87"/>
    </location>
    <ligand>
        <name>L-histidine</name>
        <dbReference type="ChEBI" id="CHEBI:57595"/>
    </ligand>
</feature>
<dbReference type="InterPro" id="IPR004154">
    <property type="entry name" value="Anticodon-bd"/>
</dbReference>
<keyword evidence="5 8" id="KW-0436">Ligase</keyword>